<keyword evidence="1" id="KW-1133">Transmembrane helix</keyword>
<dbReference type="AlphaFoldDB" id="A0ABD1LVW7"/>
<protein>
    <submittedName>
        <fullName evidence="2">Uncharacterized protein</fullName>
    </submittedName>
</protein>
<gene>
    <name evidence="2" type="ORF">Fmac_021098</name>
</gene>
<evidence type="ECO:0000256" key="1">
    <source>
        <dbReference type="SAM" id="Phobius"/>
    </source>
</evidence>
<feature type="transmembrane region" description="Helical" evidence="1">
    <location>
        <begin position="59"/>
        <end position="77"/>
    </location>
</feature>
<keyword evidence="1" id="KW-0812">Transmembrane</keyword>
<dbReference type="PANTHER" id="PTHR43269">
    <property type="entry name" value="SODIUM/PROTON ANTIPORTER 1-RELATED"/>
    <property type="match status" value="1"/>
</dbReference>
<reference evidence="2 3" key="1">
    <citation type="submission" date="2024-08" db="EMBL/GenBank/DDBJ databases">
        <title>Insights into the chromosomal genome structure of Flemingia macrophylla.</title>
        <authorList>
            <person name="Ding Y."/>
            <person name="Zhao Y."/>
            <person name="Bi W."/>
            <person name="Wu M."/>
            <person name="Zhao G."/>
            <person name="Gong Y."/>
            <person name="Li W."/>
            <person name="Zhang P."/>
        </authorList>
    </citation>
    <scope>NUCLEOTIDE SEQUENCE [LARGE SCALE GENOMIC DNA]</scope>
    <source>
        <strain evidence="2">DYQJB</strain>
        <tissue evidence="2">Leaf</tissue>
    </source>
</reference>
<name>A0ABD1LVW7_9FABA</name>
<accession>A0ABD1LVW7</accession>
<dbReference type="Proteomes" id="UP001603857">
    <property type="component" value="Unassembled WGS sequence"/>
</dbReference>
<evidence type="ECO:0000313" key="3">
    <source>
        <dbReference type="Proteomes" id="UP001603857"/>
    </source>
</evidence>
<dbReference type="PANTHER" id="PTHR43269:SF2">
    <property type="entry name" value="SODIUM_PROTON ANTIPORTER 1-RELATED"/>
    <property type="match status" value="1"/>
</dbReference>
<dbReference type="InterPro" id="IPR045016">
    <property type="entry name" value="NhaD-like"/>
</dbReference>
<feature type="transmembrane region" description="Helical" evidence="1">
    <location>
        <begin position="23"/>
        <end position="47"/>
    </location>
</feature>
<organism evidence="2 3">
    <name type="scientific">Flemingia macrophylla</name>
    <dbReference type="NCBI Taxonomy" id="520843"/>
    <lineage>
        <taxon>Eukaryota</taxon>
        <taxon>Viridiplantae</taxon>
        <taxon>Streptophyta</taxon>
        <taxon>Embryophyta</taxon>
        <taxon>Tracheophyta</taxon>
        <taxon>Spermatophyta</taxon>
        <taxon>Magnoliopsida</taxon>
        <taxon>eudicotyledons</taxon>
        <taxon>Gunneridae</taxon>
        <taxon>Pentapetalae</taxon>
        <taxon>rosids</taxon>
        <taxon>fabids</taxon>
        <taxon>Fabales</taxon>
        <taxon>Fabaceae</taxon>
        <taxon>Papilionoideae</taxon>
        <taxon>50 kb inversion clade</taxon>
        <taxon>NPAAA clade</taxon>
        <taxon>indigoferoid/millettioid clade</taxon>
        <taxon>Phaseoleae</taxon>
        <taxon>Flemingia</taxon>
    </lineage>
</organism>
<proteinExistence type="predicted"/>
<keyword evidence="1" id="KW-0472">Membrane</keyword>
<evidence type="ECO:0000313" key="2">
    <source>
        <dbReference type="EMBL" id="KAL2327671.1"/>
    </source>
</evidence>
<feature type="transmembrane region" description="Helical" evidence="1">
    <location>
        <begin position="97"/>
        <end position="117"/>
    </location>
</feature>
<keyword evidence="3" id="KW-1185">Reference proteome</keyword>
<comment type="caution">
    <text evidence="2">The sequence shown here is derived from an EMBL/GenBank/DDBJ whole genome shotgun (WGS) entry which is preliminary data.</text>
</comment>
<sequence>MFLWLLQQWACMMSLLSLKIPDFWHLIALCASTSGSILIIGSAAGVAFMGMEKVEFVWYLRKVSCFALAGYAAGIAAKLVLRNLNISQPTPAEEFDFATGFATGQLTVAILISRQLLRWLRMFKLVEGHYSSRRILQIGFIYGRIKGSLGDGNSVQFWLDPWTGPNALAEDFPSIGEWIDGRWIWKMSWRRGWFCWE</sequence>
<dbReference type="EMBL" id="JBGMDY010000007">
    <property type="protein sequence ID" value="KAL2327671.1"/>
    <property type="molecule type" value="Genomic_DNA"/>
</dbReference>